<feature type="transmembrane region" description="Helical" evidence="1">
    <location>
        <begin position="63"/>
        <end position="83"/>
    </location>
</feature>
<feature type="chain" id="PRO_5030069330" evidence="2">
    <location>
        <begin position="40"/>
        <end position="98"/>
    </location>
</feature>
<dbReference type="AlphaFoldDB" id="A0A379U6F2"/>
<accession>A0A379U6F2</accession>
<proteinExistence type="predicted"/>
<keyword evidence="1" id="KW-0812">Transmembrane</keyword>
<protein>
    <submittedName>
        <fullName evidence="3">Uncharacterized protein</fullName>
    </submittedName>
</protein>
<evidence type="ECO:0000313" key="4">
    <source>
        <dbReference type="Proteomes" id="UP000254633"/>
    </source>
</evidence>
<dbReference type="Proteomes" id="UP000254633">
    <property type="component" value="Unassembled WGS sequence"/>
</dbReference>
<feature type="signal peptide" evidence="2">
    <location>
        <begin position="1"/>
        <end position="39"/>
    </location>
</feature>
<keyword evidence="2" id="KW-0732">Signal</keyword>
<keyword evidence="1" id="KW-1133">Transmembrane helix</keyword>
<name>A0A379U6F2_SALDZ</name>
<sequence length="98" mass="9804">MFKEKISKVAGFVKENTTPAMLASSAVTGLAVMAAPAFAVDPAAPAPFTLTATMISPIVNALGSNFGVAVASAFGLLTITLVGKSAFSAVKGMISRAL</sequence>
<evidence type="ECO:0000256" key="2">
    <source>
        <dbReference type="SAM" id="SignalP"/>
    </source>
</evidence>
<gene>
    <name evidence="3" type="ORF">NCTC10060_04533</name>
</gene>
<reference evidence="3 4" key="1">
    <citation type="submission" date="2018-06" db="EMBL/GenBank/DDBJ databases">
        <authorList>
            <consortium name="Pathogen Informatics"/>
            <person name="Doyle S."/>
        </authorList>
    </citation>
    <scope>NUCLEOTIDE SEQUENCE [LARGE SCALE GENOMIC DNA]</scope>
    <source>
        <strain evidence="3 4">NCTC10060</strain>
    </source>
</reference>
<dbReference type="EMBL" id="UGXH01000003">
    <property type="protein sequence ID" value="SUG57319.1"/>
    <property type="molecule type" value="Genomic_DNA"/>
</dbReference>
<keyword evidence="1" id="KW-0472">Membrane</keyword>
<organism evidence="3 4">
    <name type="scientific">Salmonella diarizonae</name>
    <dbReference type="NCBI Taxonomy" id="59204"/>
    <lineage>
        <taxon>Bacteria</taxon>
        <taxon>Pseudomonadati</taxon>
        <taxon>Pseudomonadota</taxon>
        <taxon>Gammaproteobacteria</taxon>
        <taxon>Enterobacterales</taxon>
        <taxon>Enterobacteriaceae</taxon>
        <taxon>Salmonella</taxon>
    </lineage>
</organism>
<evidence type="ECO:0000313" key="3">
    <source>
        <dbReference type="EMBL" id="SUG57319.1"/>
    </source>
</evidence>
<dbReference type="RefSeq" id="WP_136058482.1">
    <property type="nucleotide sequence ID" value="NZ_DACWWF010000003.1"/>
</dbReference>
<evidence type="ECO:0000256" key="1">
    <source>
        <dbReference type="SAM" id="Phobius"/>
    </source>
</evidence>